<reference key="1">
    <citation type="submission" date="2007-01" db="EMBL/GenBank/DDBJ databases">
        <title>The Genome Sequence of Puccinia graminis f. sp. tritici Strain CRL 75-36-700-3.</title>
        <authorList>
            <consortium name="The Broad Institute Genome Sequencing Platform"/>
            <person name="Birren B."/>
            <person name="Lander E."/>
            <person name="Galagan J."/>
            <person name="Nusbaum C."/>
            <person name="Devon K."/>
            <person name="Cuomo C."/>
            <person name="Jaffe D."/>
            <person name="Butler J."/>
            <person name="Alvarez P."/>
            <person name="Gnerre S."/>
            <person name="Grabherr M."/>
            <person name="Mauceli E."/>
            <person name="Brockman W."/>
            <person name="Young S."/>
            <person name="LaButti K."/>
            <person name="Sykes S."/>
            <person name="DeCaprio D."/>
            <person name="Crawford M."/>
            <person name="Koehrsen M."/>
            <person name="Engels R."/>
            <person name="Montgomery P."/>
            <person name="Pearson M."/>
            <person name="Howarth C."/>
            <person name="Larson L."/>
            <person name="White J."/>
            <person name="Zeng Q."/>
            <person name="Kodira C."/>
            <person name="Yandava C."/>
            <person name="Alvarado L."/>
            <person name="O'Leary S."/>
            <person name="Szabo L."/>
            <person name="Dean R."/>
            <person name="Schein J."/>
        </authorList>
    </citation>
    <scope>NUCLEOTIDE SEQUENCE</scope>
    <source>
        <strain>CRL 75-36-700-3</strain>
    </source>
</reference>
<dbReference type="PANTHER" id="PTHR34605:SF3">
    <property type="entry name" value="P CELL-TYPE AGGLUTINATION PROTEIN MAP4-LIKE-RELATED"/>
    <property type="match status" value="1"/>
</dbReference>
<evidence type="ECO:0008006" key="5">
    <source>
        <dbReference type="Google" id="ProtNLM"/>
    </source>
</evidence>
<dbReference type="GO" id="GO:0006310">
    <property type="term" value="P:DNA recombination"/>
    <property type="evidence" value="ECO:0007669"/>
    <property type="project" value="UniProtKB-KW"/>
</dbReference>
<dbReference type="VEuPathDB" id="FungiDB:PGTG_00466"/>
<gene>
    <name evidence="3" type="ORF">PGTG_00466</name>
</gene>
<dbReference type="InterPro" id="IPR011010">
    <property type="entry name" value="DNA_brk_join_enz"/>
</dbReference>
<name>E3JQR0_PUCGT</name>
<dbReference type="InterPro" id="IPR052925">
    <property type="entry name" value="Phage_Integrase-like_Recomb"/>
</dbReference>
<dbReference type="EMBL" id="DS178262">
    <property type="protein sequence ID" value="EFP74510.1"/>
    <property type="molecule type" value="Genomic_DNA"/>
</dbReference>
<dbReference type="GeneID" id="10527836"/>
<dbReference type="eggNOG" id="ENOG502SDY1">
    <property type="taxonomic scope" value="Eukaryota"/>
</dbReference>
<sequence>MSLHKRNMIPFNKINEFLRNGTLVRSPSNVDLHILSGWQVSTLKSYNSAVIKYLKFSATAGKHTFVLPVSPEDIENFCLWAGRSLFSQDSSKISVCSIKKYLAGLRAWHVFHKEKFPDINKARIDLMLKASAKEDELVGKRAKKLPMMLWHMTHLWKELSHGSDFDKAVLDMAVVAFWGLARLSELSYDSELGTVNFTSSILMSDVVFDTENVGVASIAIRNAKTGAPGKPQLITLREQDHVLCPILALRRRLSSSLGTTTTLFGYMENGVRHHLTRRRAVTRVEQVLAEGGYAGLHGHSFRVGGASFRLALGMTTQDLCFLGRWKSDCYKLYIRPYDPDTKKKTLMLLSNLKLNWKRMGL</sequence>
<dbReference type="SUPFAM" id="SSF47823">
    <property type="entry name" value="lambda integrase-like, N-terminal domain"/>
    <property type="match status" value="1"/>
</dbReference>
<dbReference type="Gene3D" id="1.10.443.10">
    <property type="entry name" value="Intergrase catalytic core"/>
    <property type="match status" value="1"/>
</dbReference>
<proteinExistence type="predicted"/>
<reference evidence="4" key="2">
    <citation type="journal article" date="2011" name="Proc. Natl. Acad. Sci. U.S.A.">
        <title>Obligate biotrophy features unraveled by the genomic analysis of rust fungi.</title>
        <authorList>
            <person name="Duplessis S."/>
            <person name="Cuomo C.A."/>
            <person name="Lin Y.-C."/>
            <person name="Aerts A."/>
            <person name="Tisserant E."/>
            <person name="Veneault-Fourrey C."/>
            <person name="Joly D.L."/>
            <person name="Hacquard S."/>
            <person name="Amselem J."/>
            <person name="Cantarel B.L."/>
            <person name="Chiu R."/>
            <person name="Coutinho P.M."/>
            <person name="Feau N."/>
            <person name="Field M."/>
            <person name="Frey P."/>
            <person name="Gelhaye E."/>
            <person name="Goldberg J."/>
            <person name="Grabherr M.G."/>
            <person name="Kodira C.D."/>
            <person name="Kohler A."/>
            <person name="Kuees U."/>
            <person name="Lindquist E.A."/>
            <person name="Lucas S.M."/>
            <person name="Mago R."/>
            <person name="Mauceli E."/>
            <person name="Morin E."/>
            <person name="Murat C."/>
            <person name="Pangilinan J.L."/>
            <person name="Park R."/>
            <person name="Pearson M."/>
            <person name="Quesneville H."/>
            <person name="Rouhier N."/>
            <person name="Sakthikumar S."/>
            <person name="Salamov A.A."/>
            <person name="Schmutz J."/>
            <person name="Selles B."/>
            <person name="Shapiro H."/>
            <person name="Tanguay P."/>
            <person name="Tuskan G.A."/>
            <person name="Henrissat B."/>
            <person name="Van de Peer Y."/>
            <person name="Rouze P."/>
            <person name="Ellis J.G."/>
            <person name="Dodds P.N."/>
            <person name="Schein J.E."/>
            <person name="Zhong S."/>
            <person name="Hamelin R.C."/>
            <person name="Grigoriev I.V."/>
            <person name="Szabo L.J."/>
            <person name="Martin F."/>
        </authorList>
    </citation>
    <scope>NUCLEOTIDE SEQUENCE [LARGE SCALE GENOMIC DNA]</scope>
    <source>
        <strain evidence="4">CRL 75-36-700-3 / race SCCL</strain>
    </source>
</reference>
<dbReference type="STRING" id="418459.E3JQR0"/>
<evidence type="ECO:0000256" key="2">
    <source>
        <dbReference type="ARBA" id="ARBA00023172"/>
    </source>
</evidence>
<dbReference type="InterPro" id="IPR013762">
    <property type="entry name" value="Integrase-like_cat_sf"/>
</dbReference>
<evidence type="ECO:0000256" key="1">
    <source>
        <dbReference type="ARBA" id="ARBA00023125"/>
    </source>
</evidence>
<dbReference type="SUPFAM" id="SSF56349">
    <property type="entry name" value="DNA breaking-rejoining enzymes"/>
    <property type="match status" value="1"/>
</dbReference>
<dbReference type="GO" id="GO:0003677">
    <property type="term" value="F:DNA binding"/>
    <property type="evidence" value="ECO:0007669"/>
    <property type="project" value="UniProtKB-KW"/>
</dbReference>
<accession>E3JQR0</accession>
<dbReference type="GO" id="GO:0015074">
    <property type="term" value="P:DNA integration"/>
    <property type="evidence" value="ECO:0007669"/>
    <property type="project" value="InterPro"/>
</dbReference>
<keyword evidence="4" id="KW-1185">Reference proteome</keyword>
<dbReference type="HOGENOM" id="CLU_003292_5_0_1"/>
<dbReference type="Gene3D" id="1.10.150.130">
    <property type="match status" value="1"/>
</dbReference>
<dbReference type="InParanoid" id="E3JQR0"/>
<organism evidence="3 4">
    <name type="scientific">Puccinia graminis f. sp. tritici (strain CRL 75-36-700-3 / race SCCL)</name>
    <name type="common">Black stem rust fungus</name>
    <dbReference type="NCBI Taxonomy" id="418459"/>
    <lineage>
        <taxon>Eukaryota</taxon>
        <taxon>Fungi</taxon>
        <taxon>Dikarya</taxon>
        <taxon>Basidiomycota</taxon>
        <taxon>Pucciniomycotina</taxon>
        <taxon>Pucciniomycetes</taxon>
        <taxon>Pucciniales</taxon>
        <taxon>Pucciniaceae</taxon>
        <taxon>Puccinia</taxon>
    </lineage>
</organism>
<keyword evidence="1" id="KW-0238">DNA-binding</keyword>
<dbReference type="PANTHER" id="PTHR34605">
    <property type="entry name" value="PHAGE_INTEGRASE DOMAIN-CONTAINING PROTEIN"/>
    <property type="match status" value="1"/>
</dbReference>
<keyword evidence="2" id="KW-0233">DNA recombination</keyword>
<dbReference type="OMA" id="SCTRIDA"/>
<dbReference type="Proteomes" id="UP000008783">
    <property type="component" value="Unassembled WGS sequence"/>
</dbReference>
<dbReference type="KEGG" id="pgr:PGTG_00466"/>
<dbReference type="AlphaFoldDB" id="E3JQR0"/>
<evidence type="ECO:0000313" key="4">
    <source>
        <dbReference type="Proteomes" id="UP000008783"/>
    </source>
</evidence>
<protein>
    <recommendedName>
        <fullName evidence="5">Tyr recombinase domain-containing protein</fullName>
    </recommendedName>
</protein>
<dbReference type="OrthoDB" id="3254696at2759"/>
<dbReference type="RefSeq" id="XP_003307516.1">
    <property type="nucleotide sequence ID" value="XM_003307468.1"/>
</dbReference>
<dbReference type="InterPro" id="IPR010998">
    <property type="entry name" value="Integrase_recombinase_N"/>
</dbReference>
<evidence type="ECO:0000313" key="3">
    <source>
        <dbReference type="EMBL" id="EFP74510.1"/>
    </source>
</evidence>